<feature type="domain" description="Fibronectin type-III" evidence="3">
    <location>
        <begin position="40"/>
        <end position="138"/>
    </location>
</feature>
<keyword evidence="5" id="KW-1185">Reference proteome</keyword>
<dbReference type="Gene3D" id="2.60.40.10">
    <property type="entry name" value="Immunoglobulins"/>
    <property type="match status" value="2"/>
</dbReference>
<dbReference type="Proteomes" id="UP000590442">
    <property type="component" value="Unassembled WGS sequence"/>
</dbReference>
<evidence type="ECO:0000259" key="3">
    <source>
        <dbReference type="PROSITE" id="PS50853"/>
    </source>
</evidence>
<organism evidence="4 5">
    <name type="scientific">Saonia flava</name>
    <dbReference type="NCBI Taxonomy" id="523696"/>
    <lineage>
        <taxon>Bacteria</taxon>
        <taxon>Pseudomonadati</taxon>
        <taxon>Bacteroidota</taxon>
        <taxon>Flavobacteriia</taxon>
        <taxon>Flavobacteriales</taxon>
        <taxon>Flavobacteriaceae</taxon>
        <taxon>Saonia</taxon>
    </lineage>
</organism>
<keyword evidence="2" id="KW-0732">Signal</keyword>
<comment type="caution">
    <text evidence="4">The sequence shown here is derived from an EMBL/GenBank/DDBJ whole genome shotgun (WGS) entry which is preliminary data.</text>
</comment>
<name>A0A846QRY0_9FLAO</name>
<evidence type="ECO:0000313" key="4">
    <source>
        <dbReference type="EMBL" id="NJB69947.1"/>
    </source>
</evidence>
<feature type="signal peptide" evidence="2">
    <location>
        <begin position="1"/>
        <end position="22"/>
    </location>
</feature>
<evidence type="ECO:0000313" key="5">
    <source>
        <dbReference type="Proteomes" id="UP000590442"/>
    </source>
</evidence>
<accession>A0A846QRY0</accession>
<dbReference type="RefSeq" id="WP_167960337.1">
    <property type="nucleotide sequence ID" value="NZ_JAATJJ010000001.1"/>
</dbReference>
<dbReference type="PROSITE" id="PS50853">
    <property type="entry name" value="FN3"/>
    <property type="match status" value="1"/>
</dbReference>
<evidence type="ECO:0000256" key="2">
    <source>
        <dbReference type="SAM" id="SignalP"/>
    </source>
</evidence>
<dbReference type="EMBL" id="JAATJJ010000001">
    <property type="protein sequence ID" value="NJB69947.1"/>
    <property type="molecule type" value="Genomic_DNA"/>
</dbReference>
<proteinExistence type="predicted"/>
<evidence type="ECO:0000256" key="1">
    <source>
        <dbReference type="SAM" id="MobiDB-lite"/>
    </source>
</evidence>
<gene>
    <name evidence="4" type="ORF">GGR42_000409</name>
</gene>
<dbReference type="AlphaFoldDB" id="A0A846QRY0"/>
<dbReference type="InterPro" id="IPR003961">
    <property type="entry name" value="FN3_dom"/>
</dbReference>
<protein>
    <recommendedName>
        <fullName evidence="3">Fibronectin type-III domain-containing protein</fullName>
    </recommendedName>
</protein>
<sequence length="237" mass="26349">MKKFLYISLLVVGMWSCTSSEGGETDKSPPPPTPDEVNEAPTVPSLVYPTNNLLCIDNTLDFEWSASTDSNGDTITYLIEVSTDNQFSEITHTTTGTPTIQTFTLEKGIAYYWRVKAIDTENAESDYSQTFNFYTEGEGINNYLPFAPELVKPLLNATKAQGTVELEWAASDADDDPLTFDVYFGTENPPTTLVSENQETTSYNIDAVASTAYYWKIVVKDDKEGQTIGQVWSFNVE</sequence>
<dbReference type="InterPro" id="IPR036116">
    <property type="entry name" value="FN3_sf"/>
</dbReference>
<feature type="chain" id="PRO_5032533525" description="Fibronectin type-III domain-containing protein" evidence="2">
    <location>
        <begin position="23"/>
        <end position="237"/>
    </location>
</feature>
<feature type="region of interest" description="Disordered" evidence="1">
    <location>
        <begin position="20"/>
        <end position="43"/>
    </location>
</feature>
<dbReference type="SUPFAM" id="SSF49265">
    <property type="entry name" value="Fibronectin type III"/>
    <property type="match status" value="1"/>
</dbReference>
<dbReference type="InterPro" id="IPR013783">
    <property type="entry name" value="Ig-like_fold"/>
</dbReference>
<reference evidence="4 5" key="1">
    <citation type="submission" date="2020-03" db="EMBL/GenBank/DDBJ databases">
        <title>Genomic Encyclopedia of Type Strains, Phase IV (KMG-IV): sequencing the most valuable type-strain genomes for metagenomic binning, comparative biology and taxonomic classification.</title>
        <authorList>
            <person name="Goeker M."/>
        </authorList>
    </citation>
    <scope>NUCLEOTIDE SEQUENCE [LARGE SCALE GENOMIC DNA]</scope>
    <source>
        <strain evidence="4 5">DSM 29762</strain>
    </source>
</reference>